<evidence type="ECO:0000313" key="2">
    <source>
        <dbReference type="EMBL" id="QDT02266.1"/>
    </source>
</evidence>
<dbReference type="EMBL" id="CP036525">
    <property type="protein sequence ID" value="QDT02266.1"/>
    <property type="molecule type" value="Genomic_DNA"/>
</dbReference>
<organism evidence="2 3">
    <name type="scientific">Rubripirellula lacrimiformis</name>
    <dbReference type="NCBI Taxonomy" id="1930273"/>
    <lineage>
        <taxon>Bacteria</taxon>
        <taxon>Pseudomonadati</taxon>
        <taxon>Planctomycetota</taxon>
        <taxon>Planctomycetia</taxon>
        <taxon>Pirellulales</taxon>
        <taxon>Pirellulaceae</taxon>
        <taxon>Rubripirellula</taxon>
    </lineage>
</organism>
<keyword evidence="3" id="KW-1185">Reference proteome</keyword>
<gene>
    <name evidence="2" type="ORF">K227x_06390</name>
</gene>
<feature type="signal peptide" evidence="1">
    <location>
        <begin position="1"/>
        <end position="20"/>
    </location>
</feature>
<feature type="chain" id="PRO_5022101272" evidence="1">
    <location>
        <begin position="21"/>
        <end position="140"/>
    </location>
</feature>
<proteinExistence type="predicted"/>
<protein>
    <submittedName>
        <fullName evidence="2">Uncharacterized protein</fullName>
    </submittedName>
</protein>
<keyword evidence="1" id="KW-0732">Signal</keyword>
<reference evidence="2 3" key="1">
    <citation type="submission" date="2019-02" db="EMBL/GenBank/DDBJ databases">
        <title>Deep-cultivation of Planctomycetes and their phenomic and genomic characterization uncovers novel biology.</title>
        <authorList>
            <person name="Wiegand S."/>
            <person name="Jogler M."/>
            <person name="Boedeker C."/>
            <person name="Pinto D."/>
            <person name="Vollmers J."/>
            <person name="Rivas-Marin E."/>
            <person name="Kohn T."/>
            <person name="Peeters S.H."/>
            <person name="Heuer A."/>
            <person name="Rast P."/>
            <person name="Oberbeckmann S."/>
            <person name="Bunk B."/>
            <person name="Jeske O."/>
            <person name="Meyerdierks A."/>
            <person name="Storesund J.E."/>
            <person name="Kallscheuer N."/>
            <person name="Luecker S."/>
            <person name="Lage O.M."/>
            <person name="Pohl T."/>
            <person name="Merkel B.J."/>
            <person name="Hornburger P."/>
            <person name="Mueller R.-W."/>
            <person name="Bruemmer F."/>
            <person name="Labrenz M."/>
            <person name="Spormann A.M."/>
            <person name="Op den Camp H."/>
            <person name="Overmann J."/>
            <person name="Amann R."/>
            <person name="Jetten M.S.M."/>
            <person name="Mascher T."/>
            <person name="Medema M.H."/>
            <person name="Devos D.P."/>
            <person name="Kaster A.-K."/>
            <person name="Ovreas L."/>
            <person name="Rohde M."/>
            <person name="Galperin M.Y."/>
            <person name="Jogler C."/>
        </authorList>
    </citation>
    <scope>NUCLEOTIDE SEQUENCE [LARGE SCALE GENOMIC DNA]</scope>
    <source>
        <strain evidence="2 3">K22_7</strain>
    </source>
</reference>
<dbReference type="KEGG" id="rlc:K227x_06390"/>
<name>A0A517N551_9BACT</name>
<dbReference type="RefSeq" id="WP_145168014.1">
    <property type="nucleotide sequence ID" value="NZ_CP036525.1"/>
</dbReference>
<sequence length="140" mass="15469" precursor="true">MMLRMFLLAFALTSSSIGFGQTYTDNNDKVAQNLAAKFGRSITSATFVAKQNPAIHKRFDEYATRLTMSPEQKDRVMLTTHLRASFGTIAAVGTDYVLVEMDGDQEGKRVIPKSSIGAIHLESSPVRFLHPPTSSRKSKD</sequence>
<evidence type="ECO:0000313" key="3">
    <source>
        <dbReference type="Proteomes" id="UP000318538"/>
    </source>
</evidence>
<dbReference type="AlphaFoldDB" id="A0A517N551"/>
<accession>A0A517N551</accession>
<evidence type="ECO:0000256" key="1">
    <source>
        <dbReference type="SAM" id="SignalP"/>
    </source>
</evidence>
<dbReference type="Proteomes" id="UP000318538">
    <property type="component" value="Chromosome"/>
</dbReference>